<evidence type="ECO:0000313" key="2">
    <source>
        <dbReference type="Proteomes" id="UP000821865"/>
    </source>
</evidence>
<comment type="caution">
    <text evidence="1">The sequence shown here is derived from an EMBL/GenBank/DDBJ whole genome shotgun (WGS) entry which is preliminary data.</text>
</comment>
<protein>
    <submittedName>
        <fullName evidence="1">Uncharacterized protein</fullName>
    </submittedName>
</protein>
<keyword evidence="2" id="KW-1185">Reference proteome</keyword>
<proteinExistence type="predicted"/>
<reference evidence="1" key="1">
    <citation type="submission" date="2020-05" db="EMBL/GenBank/DDBJ databases">
        <title>Large-scale comparative analyses of tick genomes elucidate their genetic diversity and vector capacities.</title>
        <authorList>
            <person name="Jia N."/>
            <person name="Wang J."/>
            <person name="Shi W."/>
            <person name="Du L."/>
            <person name="Sun Y."/>
            <person name="Zhan W."/>
            <person name="Jiang J."/>
            <person name="Wang Q."/>
            <person name="Zhang B."/>
            <person name="Ji P."/>
            <person name="Sakyi L.B."/>
            <person name="Cui X."/>
            <person name="Yuan T."/>
            <person name="Jiang B."/>
            <person name="Yang W."/>
            <person name="Lam T.T.-Y."/>
            <person name="Chang Q."/>
            <person name="Ding S."/>
            <person name="Wang X."/>
            <person name="Zhu J."/>
            <person name="Ruan X."/>
            <person name="Zhao L."/>
            <person name="Wei J."/>
            <person name="Que T."/>
            <person name="Du C."/>
            <person name="Cheng J."/>
            <person name="Dai P."/>
            <person name="Han X."/>
            <person name="Huang E."/>
            <person name="Gao Y."/>
            <person name="Liu J."/>
            <person name="Shao H."/>
            <person name="Ye R."/>
            <person name="Li L."/>
            <person name="Wei W."/>
            <person name="Wang X."/>
            <person name="Wang C."/>
            <person name="Yang T."/>
            <person name="Huo Q."/>
            <person name="Li W."/>
            <person name="Guo W."/>
            <person name="Chen H."/>
            <person name="Zhou L."/>
            <person name="Ni X."/>
            <person name="Tian J."/>
            <person name="Zhou Y."/>
            <person name="Sheng Y."/>
            <person name="Liu T."/>
            <person name="Pan Y."/>
            <person name="Xia L."/>
            <person name="Li J."/>
            <person name="Zhao F."/>
            <person name="Cao W."/>
        </authorList>
    </citation>
    <scope>NUCLEOTIDE SEQUENCE</scope>
    <source>
        <strain evidence="1">Dsil-2018</strain>
    </source>
</reference>
<sequence length="150" mass="16976">MGRISPRMRLLKIKVGSPRGSEELVPKRARLTNALSPQPGARRGKQVDWISPRLARFWWMTPYRVPYITRVPCDAAAGISQDDLCEDTLCSNLQQTIMVASTPKRENASRYFQMRQILISAKVHELSAYETAPNSTCKGMICNTPPSKRR</sequence>
<accession>A0ACB8DYQ5</accession>
<dbReference type="EMBL" id="CM023470">
    <property type="protein sequence ID" value="KAH7979752.1"/>
    <property type="molecule type" value="Genomic_DNA"/>
</dbReference>
<dbReference type="Proteomes" id="UP000821865">
    <property type="component" value="Chromosome 1"/>
</dbReference>
<gene>
    <name evidence="1" type="ORF">HPB49_010845</name>
</gene>
<organism evidence="1 2">
    <name type="scientific">Dermacentor silvarum</name>
    <name type="common">Tick</name>
    <dbReference type="NCBI Taxonomy" id="543639"/>
    <lineage>
        <taxon>Eukaryota</taxon>
        <taxon>Metazoa</taxon>
        <taxon>Ecdysozoa</taxon>
        <taxon>Arthropoda</taxon>
        <taxon>Chelicerata</taxon>
        <taxon>Arachnida</taxon>
        <taxon>Acari</taxon>
        <taxon>Parasitiformes</taxon>
        <taxon>Ixodida</taxon>
        <taxon>Ixodoidea</taxon>
        <taxon>Ixodidae</taxon>
        <taxon>Rhipicephalinae</taxon>
        <taxon>Dermacentor</taxon>
    </lineage>
</organism>
<name>A0ACB8DYQ5_DERSI</name>
<evidence type="ECO:0000313" key="1">
    <source>
        <dbReference type="EMBL" id="KAH7979752.1"/>
    </source>
</evidence>